<dbReference type="NCBIfam" id="TIGR00254">
    <property type="entry name" value="GGDEF"/>
    <property type="match status" value="1"/>
</dbReference>
<evidence type="ECO:0000256" key="1">
    <source>
        <dbReference type="SAM" id="Phobius"/>
    </source>
</evidence>
<sequence>MYYFPVISFLAKKHVSIKNNIVLLISLIASVLTFINLAFKPSFSYIDFIKGCVFLLSYFGLGYGIMMYQLRLKESIIYSRTDHLTKALNKHTGEITLVKEVTLAKKKGFPISIAFCDIDKFKKVNDTYGHLCGDMVIKETALLLKEHSPQGTQIVRWGGEEFLLIFKGMAIKNAFDALENVRKQIESDHFIYHNESIHITMSGGIVDASDYEHDIQKTLIEADKLLYQAKDLGRNRILSTIK</sequence>
<dbReference type="SMART" id="SM00267">
    <property type="entry name" value="GGDEF"/>
    <property type="match status" value="1"/>
</dbReference>
<evidence type="ECO:0000259" key="2">
    <source>
        <dbReference type="PROSITE" id="PS50887"/>
    </source>
</evidence>
<keyword evidence="1" id="KW-1133">Transmembrane helix</keyword>
<dbReference type="PROSITE" id="PS50887">
    <property type="entry name" value="GGDEF"/>
    <property type="match status" value="1"/>
</dbReference>
<dbReference type="PANTHER" id="PTHR45138">
    <property type="entry name" value="REGULATORY COMPONENTS OF SENSORY TRANSDUCTION SYSTEM"/>
    <property type="match status" value="1"/>
</dbReference>
<evidence type="ECO:0000313" key="3">
    <source>
        <dbReference type="EMBL" id="MCH1624006.1"/>
    </source>
</evidence>
<name>A0AAW5E1Y0_9BACI</name>
<feature type="transmembrane region" description="Helical" evidence="1">
    <location>
        <begin position="45"/>
        <end position="66"/>
    </location>
</feature>
<dbReference type="SUPFAM" id="SSF55073">
    <property type="entry name" value="Nucleotide cyclase"/>
    <property type="match status" value="1"/>
</dbReference>
<feature type="transmembrane region" description="Helical" evidence="1">
    <location>
        <begin position="21"/>
        <end position="39"/>
    </location>
</feature>
<dbReference type="AlphaFoldDB" id="A0AAW5E1Y0"/>
<organism evidence="3 4">
    <name type="scientific">Fredinandcohnia quinoae</name>
    <dbReference type="NCBI Taxonomy" id="2918902"/>
    <lineage>
        <taxon>Bacteria</taxon>
        <taxon>Bacillati</taxon>
        <taxon>Bacillota</taxon>
        <taxon>Bacilli</taxon>
        <taxon>Bacillales</taxon>
        <taxon>Bacillaceae</taxon>
        <taxon>Fredinandcohnia</taxon>
    </lineage>
</organism>
<dbReference type="FunFam" id="3.30.70.270:FF:000001">
    <property type="entry name" value="Diguanylate cyclase domain protein"/>
    <property type="match status" value="1"/>
</dbReference>
<dbReference type="CDD" id="cd01949">
    <property type="entry name" value="GGDEF"/>
    <property type="match status" value="1"/>
</dbReference>
<reference evidence="3" key="1">
    <citation type="submission" date="2022-02" db="EMBL/GenBank/DDBJ databases">
        <title>Fredinandcohnia quinoae sp. nov. isolated from Chenopodium quinoa seeds.</title>
        <authorList>
            <person name="Saati-Santamaria Z."/>
            <person name="Flores-Felix J.D."/>
            <person name="Igual J.M."/>
            <person name="Velazquez E."/>
            <person name="Garcia-Fraile P."/>
            <person name="Martinez-Molina E."/>
        </authorList>
    </citation>
    <scope>NUCLEOTIDE SEQUENCE</scope>
    <source>
        <strain evidence="3">SECRCQ15</strain>
    </source>
</reference>
<dbReference type="InterPro" id="IPR029787">
    <property type="entry name" value="Nucleotide_cyclase"/>
</dbReference>
<proteinExistence type="predicted"/>
<dbReference type="PANTHER" id="PTHR45138:SF9">
    <property type="entry name" value="DIGUANYLATE CYCLASE DGCM-RELATED"/>
    <property type="match status" value="1"/>
</dbReference>
<dbReference type="RefSeq" id="WP_240252254.1">
    <property type="nucleotide sequence ID" value="NZ_JAKTTI010000001.1"/>
</dbReference>
<dbReference type="InterPro" id="IPR050469">
    <property type="entry name" value="Diguanylate_Cyclase"/>
</dbReference>
<dbReference type="Proteomes" id="UP001431131">
    <property type="component" value="Unassembled WGS sequence"/>
</dbReference>
<dbReference type="Pfam" id="PF00990">
    <property type="entry name" value="GGDEF"/>
    <property type="match status" value="1"/>
</dbReference>
<accession>A0AAW5E1Y0</accession>
<dbReference type="EMBL" id="JAKTTI010000001">
    <property type="protein sequence ID" value="MCH1624006.1"/>
    <property type="molecule type" value="Genomic_DNA"/>
</dbReference>
<dbReference type="InterPro" id="IPR000160">
    <property type="entry name" value="GGDEF_dom"/>
</dbReference>
<protein>
    <submittedName>
        <fullName evidence="3">GGDEF domain-containing protein</fullName>
    </submittedName>
</protein>
<keyword evidence="1" id="KW-0472">Membrane</keyword>
<keyword evidence="4" id="KW-1185">Reference proteome</keyword>
<evidence type="ECO:0000313" key="4">
    <source>
        <dbReference type="Proteomes" id="UP001431131"/>
    </source>
</evidence>
<comment type="caution">
    <text evidence="3">The sequence shown here is derived from an EMBL/GenBank/DDBJ whole genome shotgun (WGS) entry which is preliminary data.</text>
</comment>
<dbReference type="Gene3D" id="3.30.70.270">
    <property type="match status" value="1"/>
</dbReference>
<dbReference type="InterPro" id="IPR043128">
    <property type="entry name" value="Rev_trsase/Diguanyl_cyclase"/>
</dbReference>
<keyword evidence="1" id="KW-0812">Transmembrane</keyword>
<dbReference type="GO" id="GO:0052621">
    <property type="term" value="F:diguanylate cyclase activity"/>
    <property type="evidence" value="ECO:0007669"/>
    <property type="project" value="TreeGrafter"/>
</dbReference>
<gene>
    <name evidence="3" type="ORF">MJG50_01595</name>
</gene>
<feature type="domain" description="GGDEF" evidence="2">
    <location>
        <begin position="109"/>
        <end position="242"/>
    </location>
</feature>